<dbReference type="InParanoid" id="A0A5N4A3J5"/>
<keyword evidence="2 8" id="KW-0813">Transport</keyword>
<evidence type="ECO:0000256" key="9">
    <source>
        <dbReference type="SAM" id="MobiDB-lite"/>
    </source>
</evidence>
<dbReference type="InterPro" id="IPR013099">
    <property type="entry name" value="K_chnl_dom"/>
</dbReference>
<keyword evidence="13" id="KW-1185">Reference proteome</keyword>
<evidence type="ECO:0000256" key="2">
    <source>
        <dbReference type="ARBA" id="ARBA00022448"/>
    </source>
</evidence>
<feature type="transmembrane region" description="Helical" evidence="10">
    <location>
        <begin position="135"/>
        <end position="153"/>
    </location>
</feature>
<reference evidence="12 13" key="1">
    <citation type="journal article" date="2018" name="Elife">
        <title>Firefly genomes illuminate parallel origins of bioluminescence in beetles.</title>
        <authorList>
            <person name="Fallon T.R."/>
            <person name="Lower S.E."/>
            <person name="Chang C.H."/>
            <person name="Bessho-Uehara M."/>
            <person name="Martin G.J."/>
            <person name="Bewick A.J."/>
            <person name="Behringer M."/>
            <person name="Debat H.J."/>
            <person name="Wong I."/>
            <person name="Day J.C."/>
            <person name="Suvorov A."/>
            <person name="Silva C.J."/>
            <person name="Stanger-Hall K.F."/>
            <person name="Hall D.W."/>
            <person name="Schmitz R.J."/>
            <person name="Nelson D.R."/>
            <person name="Lewis S.M."/>
            <person name="Shigenobu S."/>
            <person name="Bybee S.M."/>
            <person name="Larracuente A.M."/>
            <person name="Oba Y."/>
            <person name="Weng J.K."/>
        </authorList>
    </citation>
    <scope>NUCLEOTIDE SEQUENCE [LARGE SCALE GENOMIC DNA]</scope>
    <source>
        <strain evidence="12">1611_PpyrPB1</strain>
        <tissue evidence="12">Whole body</tissue>
    </source>
</reference>
<organism evidence="12 13">
    <name type="scientific">Photinus pyralis</name>
    <name type="common">Common eastern firefly</name>
    <name type="synonym">Lampyris pyralis</name>
    <dbReference type="NCBI Taxonomy" id="7054"/>
    <lineage>
        <taxon>Eukaryota</taxon>
        <taxon>Metazoa</taxon>
        <taxon>Ecdysozoa</taxon>
        <taxon>Arthropoda</taxon>
        <taxon>Hexapoda</taxon>
        <taxon>Insecta</taxon>
        <taxon>Pterygota</taxon>
        <taxon>Neoptera</taxon>
        <taxon>Endopterygota</taxon>
        <taxon>Coleoptera</taxon>
        <taxon>Polyphaga</taxon>
        <taxon>Elateriformia</taxon>
        <taxon>Elateroidea</taxon>
        <taxon>Lampyridae</taxon>
        <taxon>Lampyrinae</taxon>
        <taxon>Photinus</taxon>
    </lineage>
</organism>
<feature type="transmembrane region" description="Helical" evidence="10">
    <location>
        <begin position="27"/>
        <end position="55"/>
    </location>
</feature>
<feature type="domain" description="Potassium channel" evidence="11">
    <location>
        <begin position="129"/>
        <end position="185"/>
    </location>
</feature>
<dbReference type="EMBL" id="VVIM01000011">
    <property type="protein sequence ID" value="KAB0791872.1"/>
    <property type="molecule type" value="Genomic_DNA"/>
</dbReference>
<dbReference type="SUPFAM" id="SSF81324">
    <property type="entry name" value="Voltage-gated potassium channels"/>
    <property type="match status" value="2"/>
</dbReference>
<evidence type="ECO:0000256" key="5">
    <source>
        <dbReference type="ARBA" id="ARBA00023065"/>
    </source>
</evidence>
<evidence type="ECO:0000256" key="3">
    <source>
        <dbReference type="ARBA" id="ARBA00022692"/>
    </source>
</evidence>
<feature type="transmembrane region" description="Helical" evidence="10">
    <location>
        <begin position="329"/>
        <end position="352"/>
    </location>
</feature>
<evidence type="ECO:0000256" key="10">
    <source>
        <dbReference type="SAM" id="Phobius"/>
    </source>
</evidence>
<protein>
    <recommendedName>
        <fullName evidence="11">Potassium channel domain-containing protein</fullName>
    </recommendedName>
</protein>
<evidence type="ECO:0000313" key="12">
    <source>
        <dbReference type="EMBL" id="KAB0791872.1"/>
    </source>
</evidence>
<comment type="similarity">
    <text evidence="8">Belongs to the two pore domain potassium channel (TC 1.A.1.8) family.</text>
</comment>
<dbReference type="Proteomes" id="UP000327044">
    <property type="component" value="Unassembled WGS sequence"/>
</dbReference>
<gene>
    <name evidence="12" type="ORF">PPYR_03672</name>
</gene>
<dbReference type="InterPro" id="IPR003280">
    <property type="entry name" value="2pore_dom_K_chnl"/>
</dbReference>
<dbReference type="Pfam" id="PF07885">
    <property type="entry name" value="Ion_trans_2"/>
    <property type="match status" value="2"/>
</dbReference>
<comment type="caution">
    <text evidence="12">The sequence shown here is derived from an EMBL/GenBank/DDBJ whole genome shotgun (WGS) entry which is preliminary data.</text>
</comment>
<feature type="region of interest" description="Disordered" evidence="9">
    <location>
        <begin position="230"/>
        <end position="263"/>
    </location>
</feature>
<dbReference type="AlphaFoldDB" id="A0A5N4A3J5"/>
<feature type="transmembrane region" description="Helical" evidence="10">
    <location>
        <begin position="265"/>
        <end position="287"/>
    </location>
</feature>
<dbReference type="FunCoup" id="A0A5N4A3J5">
    <property type="interactions" value="12"/>
</dbReference>
<dbReference type="GO" id="GO:0015271">
    <property type="term" value="F:outward rectifier potassium channel activity"/>
    <property type="evidence" value="ECO:0007669"/>
    <property type="project" value="TreeGrafter"/>
</dbReference>
<keyword evidence="6 10" id="KW-0472">Membrane</keyword>
<sequence length="375" mass="42941">MDRHFSLRRRKYRKRWAEKCKDYIRNFLAFMFSNIGIIGLVVGYTVAGAFIFIHIEGDQEDILRRTISQQRNIKADTIWNITNFTNIFPENERLWRTSVMRELEEYQVAIIDAVKHGFDGCDTIGTNTLWSFPGAFLYSLTVITTIGYGNVVPQTKLGKVITIIYAIIGMPLFLLYLSNIGDIMARSFKWLYAKICLCRCCPGVAKKRAERRRRRAEELSVDYYGNRNGSESPEVSIRRGQFQETSGSSEEQSENGTDNSDSQTVTVPVTICLVIMVGYILGGTVLFAKYEDKWTTLDGSYFCFISLSTIGFGDLVPGKAIYSDTKFELSSILCSMYLMLGMALIAMCFNLMQEEVIHKIRTTMRRIKNIFRCNR</sequence>
<keyword evidence="5 8" id="KW-0406">Ion transport</keyword>
<keyword evidence="7 8" id="KW-0407">Ion channel</keyword>
<evidence type="ECO:0000259" key="11">
    <source>
        <dbReference type="Pfam" id="PF07885"/>
    </source>
</evidence>
<keyword evidence="3 8" id="KW-0812">Transmembrane</keyword>
<dbReference type="PRINTS" id="PR01333">
    <property type="entry name" value="2POREKCHANEL"/>
</dbReference>
<dbReference type="GO" id="GO:0030322">
    <property type="term" value="P:stabilization of membrane potential"/>
    <property type="evidence" value="ECO:0007669"/>
    <property type="project" value="TreeGrafter"/>
</dbReference>
<feature type="transmembrane region" description="Helical" evidence="10">
    <location>
        <begin position="299"/>
        <end position="317"/>
    </location>
</feature>
<dbReference type="PANTHER" id="PTHR11003">
    <property type="entry name" value="POTASSIUM CHANNEL, SUBFAMILY K"/>
    <property type="match status" value="1"/>
</dbReference>
<evidence type="ECO:0000256" key="8">
    <source>
        <dbReference type="RuleBase" id="RU003857"/>
    </source>
</evidence>
<dbReference type="Gene3D" id="1.10.287.70">
    <property type="match status" value="1"/>
</dbReference>
<dbReference type="OrthoDB" id="297496at2759"/>
<accession>A0A5N4A3J5</accession>
<name>A0A5N4A3J5_PHOPY</name>
<evidence type="ECO:0000256" key="7">
    <source>
        <dbReference type="ARBA" id="ARBA00023303"/>
    </source>
</evidence>
<feature type="compositionally biased region" description="Low complexity" evidence="9">
    <location>
        <begin position="243"/>
        <end position="257"/>
    </location>
</feature>
<evidence type="ECO:0000256" key="4">
    <source>
        <dbReference type="ARBA" id="ARBA00022989"/>
    </source>
</evidence>
<comment type="subcellular location">
    <subcellularLocation>
        <location evidence="1">Membrane</location>
        <topology evidence="1">Multi-pass membrane protein</topology>
    </subcellularLocation>
</comment>
<feature type="transmembrane region" description="Helical" evidence="10">
    <location>
        <begin position="160"/>
        <end position="178"/>
    </location>
</feature>
<dbReference type="GO" id="GO:0005886">
    <property type="term" value="C:plasma membrane"/>
    <property type="evidence" value="ECO:0007669"/>
    <property type="project" value="TreeGrafter"/>
</dbReference>
<dbReference type="GO" id="GO:0022841">
    <property type="term" value="F:potassium ion leak channel activity"/>
    <property type="evidence" value="ECO:0007669"/>
    <property type="project" value="TreeGrafter"/>
</dbReference>
<evidence type="ECO:0000256" key="1">
    <source>
        <dbReference type="ARBA" id="ARBA00004141"/>
    </source>
</evidence>
<proteinExistence type="inferred from homology"/>
<dbReference type="PANTHER" id="PTHR11003:SF352">
    <property type="entry name" value="BCDNA.GH04802-RELATED"/>
    <property type="match status" value="1"/>
</dbReference>
<keyword evidence="4 10" id="KW-1133">Transmembrane helix</keyword>
<evidence type="ECO:0000256" key="6">
    <source>
        <dbReference type="ARBA" id="ARBA00023136"/>
    </source>
</evidence>
<evidence type="ECO:0000313" key="13">
    <source>
        <dbReference type="Proteomes" id="UP000327044"/>
    </source>
</evidence>
<feature type="domain" description="Potassium channel" evidence="11">
    <location>
        <begin position="275"/>
        <end position="355"/>
    </location>
</feature>